<feature type="transmembrane region" description="Helical" evidence="1">
    <location>
        <begin position="7"/>
        <end position="29"/>
    </location>
</feature>
<keyword evidence="1" id="KW-1133">Transmembrane helix</keyword>
<dbReference type="EMBL" id="QFOI01000174">
    <property type="protein sequence ID" value="PZP48053.1"/>
    <property type="molecule type" value="Genomic_DNA"/>
</dbReference>
<dbReference type="AlphaFoldDB" id="A0A2W5EZX8"/>
<evidence type="ECO:0000256" key="1">
    <source>
        <dbReference type="SAM" id="Phobius"/>
    </source>
</evidence>
<keyword evidence="1" id="KW-0472">Membrane</keyword>
<gene>
    <name evidence="2" type="ORF">DI598_10410</name>
</gene>
<feature type="transmembrane region" description="Helical" evidence="1">
    <location>
        <begin position="41"/>
        <end position="64"/>
    </location>
</feature>
<dbReference type="InterPro" id="IPR049211">
    <property type="entry name" value="DUF6814"/>
</dbReference>
<reference evidence="2 3" key="1">
    <citation type="submission" date="2017-11" db="EMBL/GenBank/DDBJ databases">
        <title>Infants hospitalized years apart are colonized by the same room-sourced microbial strains.</title>
        <authorList>
            <person name="Brooks B."/>
            <person name="Olm M.R."/>
            <person name="Firek B.A."/>
            <person name="Baker R."/>
            <person name="Thomas B.C."/>
            <person name="Morowitz M.J."/>
            <person name="Banfield J.F."/>
        </authorList>
    </citation>
    <scope>NUCLEOTIDE SEQUENCE [LARGE SCALE GENOMIC DNA]</scope>
    <source>
        <strain evidence="2">S2_009_000_R2_76</strain>
    </source>
</reference>
<dbReference type="Pfam" id="PF20664">
    <property type="entry name" value="DUF6814"/>
    <property type="match status" value="1"/>
</dbReference>
<sequence>MDKLKRFLGIVWLLLTVVFAYYCIAIFGWPKLVSGKQDDLVFGIVILFVLTPIIVGGLGMFAYYSLIGEYDESKA</sequence>
<evidence type="ECO:0000313" key="3">
    <source>
        <dbReference type="Proteomes" id="UP000249645"/>
    </source>
</evidence>
<proteinExistence type="predicted"/>
<keyword evidence="1" id="KW-0812">Transmembrane</keyword>
<name>A0A2W5EZX8_9SPHI</name>
<protein>
    <submittedName>
        <fullName evidence="2">Uncharacterized protein</fullName>
    </submittedName>
</protein>
<accession>A0A2W5EZX8</accession>
<dbReference type="Proteomes" id="UP000249645">
    <property type="component" value="Unassembled WGS sequence"/>
</dbReference>
<organism evidence="2 3">
    <name type="scientific">Pseudopedobacter saltans</name>
    <dbReference type="NCBI Taxonomy" id="151895"/>
    <lineage>
        <taxon>Bacteria</taxon>
        <taxon>Pseudomonadati</taxon>
        <taxon>Bacteroidota</taxon>
        <taxon>Sphingobacteriia</taxon>
        <taxon>Sphingobacteriales</taxon>
        <taxon>Sphingobacteriaceae</taxon>
        <taxon>Pseudopedobacter</taxon>
    </lineage>
</organism>
<comment type="caution">
    <text evidence="2">The sequence shown here is derived from an EMBL/GenBank/DDBJ whole genome shotgun (WGS) entry which is preliminary data.</text>
</comment>
<evidence type="ECO:0000313" key="2">
    <source>
        <dbReference type="EMBL" id="PZP48053.1"/>
    </source>
</evidence>